<keyword evidence="3" id="KW-1185">Reference proteome</keyword>
<dbReference type="Proteomes" id="UP000317238">
    <property type="component" value="Unassembled WGS sequence"/>
</dbReference>
<gene>
    <name evidence="2" type="ORF">Pan14r_29310</name>
</gene>
<evidence type="ECO:0008006" key="4">
    <source>
        <dbReference type="Google" id="ProtNLM"/>
    </source>
</evidence>
<feature type="transmembrane region" description="Helical" evidence="1">
    <location>
        <begin position="6"/>
        <end position="25"/>
    </location>
</feature>
<dbReference type="EMBL" id="SJPL01000001">
    <property type="protein sequence ID" value="TWT70624.1"/>
    <property type="molecule type" value="Genomic_DNA"/>
</dbReference>
<evidence type="ECO:0000313" key="2">
    <source>
        <dbReference type="EMBL" id="TWT70624.1"/>
    </source>
</evidence>
<dbReference type="RefSeq" id="WP_145302179.1">
    <property type="nucleotide sequence ID" value="NZ_CP036319.1"/>
</dbReference>
<dbReference type="AlphaFoldDB" id="A0A5C5Y664"/>
<organism evidence="2 3">
    <name type="scientific">Crateriforma conspicua</name>
    <dbReference type="NCBI Taxonomy" id="2527996"/>
    <lineage>
        <taxon>Bacteria</taxon>
        <taxon>Pseudomonadati</taxon>
        <taxon>Planctomycetota</taxon>
        <taxon>Planctomycetia</taxon>
        <taxon>Planctomycetales</taxon>
        <taxon>Planctomycetaceae</taxon>
        <taxon>Crateriforma</taxon>
    </lineage>
</organism>
<protein>
    <recommendedName>
        <fullName evidence="4">NHL repeat protein</fullName>
    </recommendedName>
</protein>
<proteinExistence type="predicted"/>
<name>A0A5C5Y664_9PLAN</name>
<keyword evidence="1" id="KW-0472">Membrane</keyword>
<comment type="caution">
    <text evidence="2">The sequence shown here is derived from an EMBL/GenBank/DDBJ whole genome shotgun (WGS) entry which is preliminary data.</text>
</comment>
<reference evidence="2 3" key="1">
    <citation type="submission" date="2019-02" db="EMBL/GenBank/DDBJ databases">
        <title>Deep-cultivation of Planctomycetes and their phenomic and genomic characterization uncovers novel biology.</title>
        <authorList>
            <person name="Wiegand S."/>
            <person name="Jogler M."/>
            <person name="Boedeker C."/>
            <person name="Pinto D."/>
            <person name="Vollmers J."/>
            <person name="Rivas-Marin E."/>
            <person name="Kohn T."/>
            <person name="Peeters S.H."/>
            <person name="Heuer A."/>
            <person name="Rast P."/>
            <person name="Oberbeckmann S."/>
            <person name="Bunk B."/>
            <person name="Jeske O."/>
            <person name="Meyerdierks A."/>
            <person name="Storesund J.E."/>
            <person name="Kallscheuer N."/>
            <person name="Luecker S."/>
            <person name="Lage O.M."/>
            <person name="Pohl T."/>
            <person name="Merkel B.J."/>
            <person name="Hornburger P."/>
            <person name="Mueller R.-W."/>
            <person name="Bruemmer F."/>
            <person name="Labrenz M."/>
            <person name="Spormann A.M."/>
            <person name="Op Den Camp H."/>
            <person name="Overmann J."/>
            <person name="Amann R."/>
            <person name="Jetten M.S.M."/>
            <person name="Mascher T."/>
            <person name="Medema M.H."/>
            <person name="Devos D.P."/>
            <person name="Kaster A.-K."/>
            <person name="Ovreas L."/>
            <person name="Rohde M."/>
            <person name="Galperin M.Y."/>
            <person name="Jogler C."/>
        </authorList>
    </citation>
    <scope>NUCLEOTIDE SEQUENCE [LARGE SCALE GENOMIC DNA]</scope>
    <source>
        <strain evidence="2 3">Pan14r</strain>
    </source>
</reference>
<keyword evidence="1" id="KW-0812">Transmembrane</keyword>
<keyword evidence="1" id="KW-1133">Transmembrane helix</keyword>
<accession>A0A5C5Y664</accession>
<dbReference type="Gene3D" id="2.120.10.30">
    <property type="entry name" value="TolB, C-terminal domain"/>
    <property type="match status" value="1"/>
</dbReference>
<evidence type="ECO:0000256" key="1">
    <source>
        <dbReference type="SAM" id="Phobius"/>
    </source>
</evidence>
<evidence type="ECO:0000313" key="3">
    <source>
        <dbReference type="Proteomes" id="UP000317238"/>
    </source>
</evidence>
<dbReference type="SUPFAM" id="SSF63829">
    <property type="entry name" value="Calcium-dependent phosphotriesterase"/>
    <property type="match status" value="1"/>
</dbReference>
<dbReference type="InterPro" id="IPR011042">
    <property type="entry name" value="6-blade_b-propeller_TolB-like"/>
</dbReference>
<sequence>MNRMHAIPIVVATIAIIGAAGYLVVDRRVNPDIPGSAFQLDLDPHLRPNADSFEWKQVREISLALQDPIAIEVSSADFILVLGRRSDQQGDVVWMDQNGKVHGAMELSFVPQCATIDSAASGEVPSILVASANQVHRVDFASRQVTPWASMSADAIITAIAMSDAGVYLADAGQRLVHHFDHSAGLMNQWNGSDRVPDGRRFNVPSNHFELLSSDDGLLYVVNPGLHRVETYSSDGKFELAWGESGVDVESFFGCCNPVHLSRLPDGRFLTSEKGIPRIKVYTADGQFDGLVAASEDLQVDSSRLGDPRTDMTPAIFDVASNSAGEILVLDPLQHCVRVFAQARMADDLELAGN</sequence>